<keyword evidence="3" id="KW-0963">Cytoplasm</keyword>
<proteinExistence type="inferred from homology"/>
<feature type="compositionally biased region" description="Low complexity" evidence="6">
    <location>
        <begin position="949"/>
        <end position="960"/>
    </location>
</feature>
<feature type="region of interest" description="Disordered" evidence="6">
    <location>
        <begin position="1296"/>
        <end position="1325"/>
    </location>
</feature>
<evidence type="ECO:0000256" key="6">
    <source>
        <dbReference type="SAM" id="MobiDB-lite"/>
    </source>
</evidence>
<dbReference type="FunFam" id="2.130.10.10:FF:000817">
    <property type="entry name" value="WGS project CABT00000000 data, contig 2.15"/>
    <property type="match status" value="1"/>
</dbReference>
<dbReference type="GO" id="GO:0000932">
    <property type="term" value="C:P-body"/>
    <property type="evidence" value="ECO:0007669"/>
    <property type="project" value="UniProtKB-SubCell"/>
</dbReference>
<accession>A0A7H8RDV7</accession>
<dbReference type="OrthoDB" id="21128at2759"/>
<feature type="region of interest" description="Disordered" evidence="6">
    <location>
        <begin position="947"/>
        <end position="966"/>
    </location>
</feature>
<dbReference type="PANTHER" id="PTHR15598">
    <property type="entry name" value="ENHANCER OF MRNA-DECAPPING PROTEIN 4"/>
    <property type="match status" value="1"/>
</dbReference>
<evidence type="ECO:0000259" key="7">
    <source>
        <dbReference type="Pfam" id="PF24106"/>
    </source>
</evidence>
<protein>
    <recommendedName>
        <fullName evidence="7">EDC4-like protein pdc1 beta-propeller domain-containing protein</fullName>
    </recommendedName>
</protein>
<sequence length="1462" mass="159526">MSTPSDLQALFASIKPRPSPSQDGQPSPYPPPGSRSFSHQSFDGQQRVAPGQPPQQQHPHYFPQHQHGYLNPSVSSPLYSPGPANTPPHHGSDIISPNVSTPRGDGQQRAGPDQATSLLNLLKFKQNKPASSQLPNTFDASASLPVDYQETGASAGQQSHSRAISASDLVASFNSKAAATTDSAPPQTATAAGYGGATESSATNAEAQDVLLLLLNRSQNKTEDTNRAFQDTSDSQPRSPEPQVHSGASAAQPSMHVFGSPENKDSLNFEAPQPGPSQGTLFTYSNPFEQLAHHTQPKSRSDSPVVDTNRLKKEPTSVLDSKPKFDAPVKFEAAEPTAGEKQPEQKETVPYTAGEIAQQLGDALSRANREETARAKVDEGGSKNVGSAVTEETRTTAVKTEGEEHKEKVKEVTPVPHVEPVKHAVNEGKAVDGNVADSWESAEDSAEKTEERIIRVFNFPLKPFISIVVKPDSGKLPSFRDDGIMDVARLKKDFDQLDRCLTSATTEYIIYALAKNGGLRIIRQDDGRDKQIFRFARDRLFNVALSHAAPSASSPSKEQAVLAIGVSGSVYWAPICRGDDDLFEMDSVESDCLIFPPYPSSDENTSGGQLKTRAKPSSRHTEFFGIGRGKNIYIVSPQFAAHPTYGVSGSQRIVDTEKFFKEHALKISTGKAGKDFTFSEDDTVVASLDKTGRLRFWDIREVDQILTGSPPPEVRTPLTTFVTGSPNEKSWPTSVLFIDKLRPFVKALALRYVLVGLKQNHTLQLWDIGLGKAVQEVNFPHGKESDAICSVAYHPSSGIIVVGHPTRNSVYFLHLSAPKYNLQPMSQANYIKRVTEKDATLPKPDSTACLSGIREVSFASKGQLRSLDILPISKSMGSQRNVEEEAGLFEIYAMYSRGVTCLNVKKEDLGWTPENKIIEPVDALKEGYIEANDLQTFPTYVVDEPSINGDSVTTSTTQKTVTKDTGKKATDLTVESASNVVGSRAASPVKPLGKVSADEQSEVTSGADKAKKKKKEKAKETSKAAVPPPNDLNKYFTPAKSTHQTKEEEVSDKARVPTTNGEPINVGITSEMIKQFEKGISDEVMQKISGELNQLHTRFDEERRAWEAASNAKTDQVLRLVSSTLSENVEKNLSRIINGSIKDDVLPAVVSSTSTAINKQIGDAVSKQLGQIFPRELRQVLPEYVSRAVKQQDVLRSISDAVGGKIAHHVEAEFTKSTQNVVTPAIKTAIAHHSETVIKDLKQGFQAQSKQLELQRQQDAAKIDQLTNLVQTLNESHTMMIASHTALQNEVAMLQRQLRSQEPAQPTAQPPLQPARAPAPTGATPEEAELNEIVRLAEDGNLEEASVRWLQSSQQADLFDNFFVRLDPRYLSTLSPIVSLSVGVAVSTSLDTNVQERLAWLDCVLKTVNLADSDIRDVAPQIMEILIQRLNALYMTAAQKNPHDIILRRIAPLARRAQDLRG</sequence>
<dbReference type="KEGG" id="trg:TRUGW13939_11450"/>
<feature type="compositionally biased region" description="Low complexity" evidence="6">
    <location>
        <begin position="54"/>
        <end position="67"/>
    </location>
</feature>
<feature type="region of interest" description="Disordered" evidence="6">
    <location>
        <begin position="979"/>
        <end position="1065"/>
    </location>
</feature>
<evidence type="ECO:0000256" key="1">
    <source>
        <dbReference type="ARBA" id="ARBA00004201"/>
    </source>
</evidence>
<dbReference type="SUPFAM" id="SSF50978">
    <property type="entry name" value="WD40 repeat-like"/>
    <property type="match status" value="1"/>
</dbReference>
<dbReference type="EMBL" id="CP055903">
    <property type="protein sequence ID" value="QKX64277.1"/>
    <property type="molecule type" value="Genomic_DNA"/>
</dbReference>
<feature type="compositionally biased region" description="Basic and acidic residues" evidence="6">
    <location>
        <begin position="367"/>
        <end position="381"/>
    </location>
</feature>
<dbReference type="InterPro" id="IPR015943">
    <property type="entry name" value="WD40/YVTN_repeat-like_dom_sf"/>
</dbReference>
<feature type="compositionally biased region" description="Low complexity" evidence="6">
    <location>
        <begin position="1314"/>
        <end position="1325"/>
    </location>
</feature>
<evidence type="ECO:0000313" key="8">
    <source>
        <dbReference type="EMBL" id="QKX64277.1"/>
    </source>
</evidence>
<feature type="region of interest" description="Disordered" evidence="6">
    <location>
        <begin position="1"/>
        <end position="117"/>
    </location>
</feature>
<dbReference type="InterPro" id="IPR036322">
    <property type="entry name" value="WD40_repeat_dom_sf"/>
</dbReference>
<keyword evidence="4" id="KW-0853">WD repeat</keyword>
<feature type="compositionally biased region" description="Polar residues" evidence="6">
    <location>
        <begin position="177"/>
        <end position="187"/>
    </location>
</feature>
<feature type="compositionally biased region" description="Polar residues" evidence="6">
    <location>
        <begin position="227"/>
        <end position="238"/>
    </location>
</feature>
<feature type="compositionally biased region" description="Polar residues" evidence="6">
    <location>
        <begin position="276"/>
        <end position="288"/>
    </location>
</feature>
<reference evidence="9" key="1">
    <citation type="submission" date="2020-06" db="EMBL/GenBank/DDBJ databases">
        <title>A chromosome-scale genome assembly of Talaromyces rugulosus W13939.</title>
        <authorList>
            <person name="Wang B."/>
            <person name="Guo L."/>
            <person name="Ye K."/>
            <person name="Wang L."/>
        </authorList>
    </citation>
    <scope>NUCLEOTIDE SEQUENCE [LARGE SCALE GENOMIC DNA]</scope>
    <source>
        <strain evidence="9">W13939</strain>
    </source>
</reference>
<dbReference type="GO" id="GO:0031087">
    <property type="term" value="P:deadenylation-independent decapping of nuclear-transcribed mRNA"/>
    <property type="evidence" value="ECO:0007669"/>
    <property type="project" value="InterPro"/>
</dbReference>
<keyword evidence="9" id="KW-1185">Reference proteome</keyword>
<evidence type="ECO:0000256" key="4">
    <source>
        <dbReference type="ARBA" id="ARBA00022574"/>
    </source>
</evidence>
<dbReference type="GeneID" id="55998928"/>
<feature type="region of interest" description="Disordered" evidence="6">
    <location>
        <begin position="177"/>
        <end position="197"/>
    </location>
</feature>
<name>A0A7H8RDV7_TALRU</name>
<dbReference type="Pfam" id="PF24106">
    <property type="entry name" value="Beta-prop_EDC4L"/>
    <property type="match status" value="1"/>
</dbReference>
<dbReference type="InterPro" id="IPR055393">
    <property type="entry name" value="Beta-prop_EDC4L"/>
</dbReference>
<feature type="compositionally biased region" description="Low complexity" evidence="6">
    <location>
        <begin position="188"/>
        <end position="197"/>
    </location>
</feature>
<feature type="compositionally biased region" description="Basic and acidic residues" evidence="6">
    <location>
        <begin position="309"/>
        <end position="333"/>
    </location>
</feature>
<dbReference type="PANTHER" id="PTHR15598:SF5">
    <property type="entry name" value="ENHANCER OF MRNA-DECAPPING PROTEIN 4"/>
    <property type="match status" value="1"/>
</dbReference>
<gene>
    <name evidence="8" type="ORF">TRUGW13939_11450</name>
</gene>
<feature type="compositionally biased region" description="Basic and acidic residues" evidence="6">
    <location>
        <begin position="400"/>
        <end position="411"/>
    </location>
</feature>
<dbReference type="Proteomes" id="UP000509510">
    <property type="component" value="Chromosome VI"/>
</dbReference>
<evidence type="ECO:0000313" key="9">
    <source>
        <dbReference type="Proteomes" id="UP000509510"/>
    </source>
</evidence>
<dbReference type="InterPro" id="IPR045152">
    <property type="entry name" value="EDC4-like"/>
</dbReference>
<dbReference type="Gene3D" id="2.130.10.10">
    <property type="entry name" value="YVTN repeat-like/Quinoprotein amine dehydrogenase"/>
    <property type="match status" value="1"/>
</dbReference>
<feature type="region of interest" description="Disordered" evidence="6">
    <location>
        <begin position="219"/>
        <end position="348"/>
    </location>
</feature>
<comment type="similarity">
    <text evidence="2">Belongs to the WD repeat EDC4 family.</text>
</comment>
<feature type="region of interest" description="Disordered" evidence="6">
    <location>
        <begin position="363"/>
        <end position="411"/>
    </location>
</feature>
<comment type="subcellular location">
    <subcellularLocation>
        <location evidence="1">Cytoplasm</location>
        <location evidence="1">P-body</location>
    </subcellularLocation>
</comment>
<keyword evidence="5" id="KW-0677">Repeat</keyword>
<feature type="domain" description="EDC4-like protein pdc1 beta-propeller" evidence="7">
    <location>
        <begin position="469"/>
        <end position="817"/>
    </location>
</feature>
<dbReference type="RefSeq" id="XP_035350451.1">
    <property type="nucleotide sequence ID" value="XM_035494558.1"/>
</dbReference>
<feature type="compositionally biased region" description="Basic and acidic residues" evidence="6">
    <location>
        <begin position="1044"/>
        <end position="1055"/>
    </location>
</feature>
<feature type="compositionally biased region" description="Polar residues" evidence="6">
    <location>
        <begin position="35"/>
        <end position="44"/>
    </location>
</feature>
<evidence type="ECO:0000256" key="3">
    <source>
        <dbReference type="ARBA" id="ARBA00022490"/>
    </source>
</evidence>
<evidence type="ECO:0000256" key="2">
    <source>
        <dbReference type="ARBA" id="ARBA00009639"/>
    </source>
</evidence>
<evidence type="ECO:0000256" key="5">
    <source>
        <dbReference type="ARBA" id="ARBA00022737"/>
    </source>
</evidence>
<organism evidence="8 9">
    <name type="scientific">Talaromyces rugulosus</name>
    <name type="common">Penicillium rugulosum</name>
    <dbReference type="NCBI Taxonomy" id="121627"/>
    <lineage>
        <taxon>Eukaryota</taxon>
        <taxon>Fungi</taxon>
        <taxon>Dikarya</taxon>
        <taxon>Ascomycota</taxon>
        <taxon>Pezizomycotina</taxon>
        <taxon>Eurotiomycetes</taxon>
        <taxon>Eurotiomycetidae</taxon>
        <taxon>Eurotiales</taxon>
        <taxon>Trichocomaceae</taxon>
        <taxon>Talaromyces</taxon>
        <taxon>Talaromyces sect. Islandici</taxon>
    </lineage>
</organism>